<protein>
    <submittedName>
        <fullName evidence="2">(northern house mosquito) hypothetical protein</fullName>
    </submittedName>
</protein>
<organism evidence="2">
    <name type="scientific">Culex pipiens</name>
    <name type="common">House mosquito</name>
    <dbReference type="NCBI Taxonomy" id="7175"/>
    <lineage>
        <taxon>Eukaryota</taxon>
        <taxon>Metazoa</taxon>
        <taxon>Ecdysozoa</taxon>
        <taxon>Arthropoda</taxon>
        <taxon>Hexapoda</taxon>
        <taxon>Insecta</taxon>
        <taxon>Pterygota</taxon>
        <taxon>Neoptera</taxon>
        <taxon>Endopterygota</taxon>
        <taxon>Diptera</taxon>
        <taxon>Nematocera</taxon>
        <taxon>Culicoidea</taxon>
        <taxon>Culicidae</taxon>
        <taxon>Culicinae</taxon>
        <taxon>Culicini</taxon>
        <taxon>Culex</taxon>
        <taxon>Culex</taxon>
    </lineage>
</organism>
<dbReference type="EMBL" id="HBUE01225786">
    <property type="protein sequence ID" value="CAG6542023.1"/>
    <property type="molecule type" value="Transcribed_RNA"/>
</dbReference>
<sequence length="121" mass="13489">MPGDSWNTVYHRGSHTTKGSRTHPNSDHHPEQGSIQGRTVGTLSSNPESAIGHRCGLKVNHNQDQNQEETQTKIGGWSTVGRPRKNWDVEVPGHHTSKHTHQTRGNAIHTQERLIGSRHIC</sequence>
<dbReference type="EMBL" id="HBUE01011853">
    <property type="protein sequence ID" value="CAG6448828.1"/>
    <property type="molecule type" value="Transcribed_RNA"/>
</dbReference>
<reference evidence="2" key="1">
    <citation type="submission" date="2021-05" db="EMBL/GenBank/DDBJ databases">
        <authorList>
            <person name="Alioto T."/>
            <person name="Alioto T."/>
            <person name="Gomez Garrido J."/>
        </authorList>
    </citation>
    <scope>NUCLEOTIDE SEQUENCE</scope>
</reference>
<dbReference type="EMBL" id="HBUE01332511">
    <property type="protein sequence ID" value="CAG6594107.1"/>
    <property type="molecule type" value="Transcribed_RNA"/>
</dbReference>
<evidence type="ECO:0000256" key="1">
    <source>
        <dbReference type="SAM" id="MobiDB-lite"/>
    </source>
</evidence>
<feature type="compositionally biased region" description="Polar residues" evidence="1">
    <location>
        <begin position="60"/>
        <end position="73"/>
    </location>
</feature>
<feature type="region of interest" description="Disordered" evidence="1">
    <location>
        <begin position="1"/>
        <end position="106"/>
    </location>
</feature>
<name>A0A8D8HVC3_CULPI</name>
<dbReference type="EMBL" id="HBUE01332517">
    <property type="protein sequence ID" value="CAG6594113.1"/>
    <property type="molecule type" value="Transcribed_RNA"/>
</dbReference>
<proteinExistence type="predicted"/>
<feature type="compositionally biased region" description="Basic residues" evidence="1">
    <location>
        <begin position="12"/>
        <end position="21"/>
    </location>
</feature>
<accession>A0A8D8HVC3</accession>
<feature type="compositionally biased region" description="Polar residues" evidence="1">
    <location>
        <begin position="33"/>
        <end position="48"/>
    </location>
</feature>
<evidence type="ECO:0000313" key="2">
    <source>
        <dbReference type="EMBL" id="CAG6542023.1"/>
    </source>
</evidence>
<dbReference type="AlphaFoldDB" id="A0A8D8HVC3"/>
<dbReference type="EMBL" id="HBUE01225792">
    <property type="protein sequence ID" value="CAG6542029.1"/>
    <property type="molecule type" value="Transcribed_RNA"/>
</dbReference>